<evidence type="ECO:0000313" key="1">
    <source>
        <dbReference type="EMBL" id="QJD97065.1"/>
    </source>
</evidence>
<dbReference type="AlphaFoldDB" id="A0A7L5E1L7"/>
<name>A0A7L5E1L7_9SPHI</name>
<gene>
    <name evidence="1" type="ORF">HH214_14905</name>
</gene>
<dbReference type="RefSeq" id="WP_169608922.1">
    <property type="nucleotide sequence ID" value="NZ_CP051682.1"/>
</dbReference>
<reference evidence="1 2" key="1">
    <citation type="submission" date="2020-04" db="EMBL/GenBank/DDBJ databases">
        <title>Genome sequencing of novel species.</title>
        <authorList>
            <person name="Heo J."/>
            <person name="Kim S.-J."/>
            <person name="Kim J.-S."/>
            <person name="Hong S.-B."/>
            <person name="Kwon S.-W."/>
        </authorList>
    </citation>
    <scope>NUCLEOTIDE SEQUENCE [LARGE SCALE GENOMIC DNA]</scope>
    <source>
        <strain evidence="1 2">F39-2</strain>
    </source>
</reference>
<protein>
    <submittedName>
        <fullName evidence="1">Uncharacterized protein</fullName>
    </submittedName>
</protein>
<dbReference type="Proteomes" id="UP000503278">
    <property type="component" value="Chromosome"/>
</dbReference>
<proteinExistence type="predicted"/>
<dbReference type="EMBL" id="CP051682">
    <property type="protein sequence ID" value="QJD97065.1"/>
    <property type="molecule type" value="Genomic_DNA"/>
</dbReference>
<organism evidence="1 2">
    <name type="scientific">Mucilaginibacter robiniae</name>
    <dbReference type="NCBI Taxonomy" id="2728022"/>
    <lineage>
        <taxon>Bacteria</taxon>
        <taxon>Pseudomonadati</taxon>
        <taxon>Bacteroidota</taxon>
        <taxon>Sphingobacteriia</taxon>
        <taxon>Sphingobacteriales</taxon>
        <taxon>Sphingobacteriaceae</taxon>
        <taxon>Mucilaginibacter</taxon>
    </lineage>
</organism>
<keyword evidence="2" id="KW-1185">Reference proteome</keyword>
<accession>A0A7L5E1L7</accession>
<evidence type="ECO:0000313" key="2">
    <source>
        <dbReference type="Proteomes" id="UP000503278"/>
    </source>
</evidence>
<dbReference type="KEGG" id="mrob:HH214_14905"/>
<sequence length="173" mass="19537">MKYAFVFGTNVYLSDTRTVSYANTETRIEFLKVLSSYHHRDSKDDHTLAIDATISSSNDEGIRIENNRLQANSNLTLEALPYRVRVFHTGHAEPILDVYQLPEDQYDALDSHITNEIEVLQPEAVFTIKGDFKVDGHRILIDNEKLFVDGDSYATGKTNAHQGVMLTPYGVLS</sequence>